<reference evidence="2" key="1">
    <citation type="submission" date="2022-11" db="EMBL/GenBank/DDBJ databases">
        <title>Genome Resource of Sclerotinia nivalis Strain SnTB1, a Plant Pathogen Isolated from American Ginseng.</title>
        <authorList>
            <person name="Fan S."/>
        </authorList>
    </citation>
    <scope>NUCLEOTIDE SEQUENCE</scope>
    <source>
        <strain evidence="2">SnTB1</strain>
    </source>
</reference>
<comment type="caution">
    <text evidence="2">The sequence shown here is derived from an EMBL/GenBank/DDBJ whole genome shotgun (WGS) entry which is preliminary data.</text>
</comment>
<dbReference type="EMBL" id="JAPEIS010000001">
    <property type="protein sequence ID" value="KAJ8071810.1"/>
    <property type="molecule type" value="Genomic_DNA"/>
</dbReference>
<sequence length="181" mass="20687">MVLPSNLAKAMPNVLKKLYTQSYQTNTRTASMTRLNEEELNLMVVFIEKRTVTTGYNGNVISMFDNGWSPAPGDSKKKVFEDVAVEMSETRGKFCGMNGIERHFYTNPALRECQRKLRAKIKATLNKRKETNEHKVETEAEMNQANMNQANMNQEIEVPVAQDSGPVSWVDEFGNLIFWEE</sequence>
<proteinExistence type="predicted"/>
<evidence type="ECO:0000313" key="2">
    <source>
        <dbReference type="EMBL" id="KAJ8071810.1"/>
    </source>
</evidence>
<dbReference type="OrthoDB" id="10425021at2759"/>
<dbReference type="Proteomes" id="UP001152300">
    <property type="component" value="Unassembled WGS sequence"/>
</dbReference>
<dbReference type="AlphaFoldDB" id="A0A9X0AZH6"/>
<feature type="coiled-coil region" evidence="1">
    <location>
        <begin position="128"/>
        <end position="155"/>
    </location>
</feature>
<evidence type="ECO:0000256" key="1">
    <source>
        <dbReference type="SAM" id="Coils"/>
    </source>
</evidence>
<accession>A0A9X0AZH6</accession>
<organism evidence="2 3">
    <name type="scientific">Sclerotinia nivalis</name>
    <dbReference type="NCBI Taxonomy" id="352851"/>
    <lineage>
        <taxon>Eukaryota</taxon>
        <taxon>Fungi</taxon>
        <taxon>Dikarya</taxon>
        <taxon>Ascomycota</taxon>
        <taxon>Pezizomycotina</taxon>
        <taxon>Leotiomycetes</taxon>
        <taxon>Helotiales</taxon>
        <taxon>Sclerotiniaceae</taxon>
        <taxon>Sclerotinia</taxon>
    </lineage>
</organism>
<keyword evidence="1" id="KW-0175">Coiled coil</keyword>
<protein>
    <submittedName>
        <fullName evidence="2">Uncharacterized protein</fullName>
    </submittedName>
</protein>
<name>A0A9X0AZH6_9HELO</name>
<evidence type="ECO:0000313" key="3">
    <source>
        <dbReference type="Proteomes" id="UP001152300"/>
    </source>
</evidence>
<keyword evidence="3" id="KW-1185">Reference proteome</keyword>
<gene>
    <name evidence="2" type="ORF">OCU04_002124</name>
</gene>